<sequence>MESDEQDSLLEAENGQQRQQPYGIHSTTSRIKRRVKYYIPSTDWIPNYSLGLLAGDIISGITVASMLIPQSVSYATSLAHLTPTAGLFSASIPPIVYALLGTSKQLNVAPEAALSLLVGQAVSDVHKAHPASVLPVATVITLQVGIFSFLLGFFRLGFIDIVLSRALLRGFIAAIAVVIMIEQLIPMFGLVDLEHTLHPSSTIDKLLFLLKHTPENYHAPTTIISFSTLFILIFARSAKNHLKTYRYLGWIERLPEVLVVVVLSTALSSAFRWDQDGVAILGDVPIHQGTFFESPFHHHTLKHLKRTTSTAVVISVIGFLDSIVAAKQAALRFGYSVSPNRELVALGAGNLLASFVPGTLPAFGSITRTRINGNAGARTQLSSMVCAGVILLVTFFLLPLLWFLPKCVLASVILLVVWGLMLEVPEEVGYYYRMKSYADLSLCLLTFFTSIIWNVEVGIVVSLIVSLLLVVHRSGRVSMVILGRIPGTNQWKPIDENSAVEDEEDGVLIVRVKEATLDFANTGKMKDRLRRMELFGPSVSSGARRGPRPHPSDEPQRKEPTTIIFHMADVEYVDATAAQIWLEILSGYSARGVRLVFTHVKSEVLETFERTGIVQMLGREEGFKRDVAEAMEAVGQDRMASRAESERSV</sequence>
<feature type="transmembrane region" description="Helical" evidence="6">
    <location>
        <begin position="133"/>
        <end position="154"/>
    </location>
</feature>
<feature type="compositionally biased region" description="Polar residues" evidence="5">
    <location>
        <begin position="14"/>
        <end position="25"/>
    </location>
</feature>
<dbReference type="AlphaFoldDB" id="A0A9P7USK1"/>
<evidence type="ECO:0000256" key="3">
    <source>
        <dbReference type="ARBA" id="ARBA00022989"/>
    </source>
</evidence>
<evidence type="ECO:0000256" key="4">
    <source>
        <dbReference type="ARBA" id="ARBA00023136"/>
    </source>
</evidence>
<keyword evidence="2 6" id="KW-0812">Transmembrane</keyword>
<evidence type="ECO:0000256" key="1">
    <source>
        <dbReference type="ARBA" id="ARBA00004141"/>
    </source>
</evidence>
<gene>
    <name evidence="8" type="ORF">E1B28_010310</name>
</gene>
<accession>A0A9P7USK1</accession>
<evidence type="ECO:0000313" key="8">
    <source>
        <dbReference type="EMBL" id="KAG7091261.1"/>
    </source>
</evidence>
<dbReference type="PANTHER" id="PTHR11814">
    <property type="entry name" value="SULFATE TRANSPORTER"/>
    <property type="match status" value="1"/>
</dbReference>
<proteinExistence type="predicted"/>
<dbReference type="InterPro" id="IPR036513">
    <property type="entry name" value="STAS_dom_sf"/>
</dbReference>
<dbReference type="InterPro" id="IPR001902">
    <property type="entry name" value="SLC26A/SulP_fam"/>
</dbReference>
<feature type="transmembrane region" description="Helical" evidence="6">
    <location>
        <begin position="408"/>
        <end position="424"/>
    </location>
</feature>
<feature type="transmembrane region" description="Helical" evidence="6">
    <location>
        <begin position="80"/>
        <end position="100"/>
    </location>
</feature>
<dbReference type="InterPro" id="IPR002645">
    <property type="entry name" value="STAS_dom"/>
</dbReference>
<feature type="compositionally biased region" description="Basic and acidic residues" evidence="5">
    <location>
        <begin position="550"/>
        <end position="560"/>
    </location>
</feature>
<dbReference type="SUPFAM" id="SSF52091">
    <property type="entry name" value="SpoIIaa-like"/>
    <property type="match status" value="1"/>
</dbReference>
<dbReference type="PROSITE" id="PS50801">
    <property type="entry name" value="STAS"/>
    <property type="match status" value="1"/>
</dbReference>
<dbReference type="RefSeq" id="XP_043007731.1">
    <property type="nucleotide sequence ID" value="XM_043155266.1"/>
</dbReference>
<comment type="subcellular location">
    <subcellularLocation>
        <location evidence="1">Membrane</location>
        <topology evidence="1">Multi-pass membrane protein</topology>
    </subcellularLocation>
</comment>
<feature type="transmembrane region" description="Helical" evidence="6">
    <location>
        <begin position="217"/>
        <end position="235"/>
    </location>
</feature>
<dbReference type="NCBIfam" id="TIGR00815">
    <property type="entry name" value="sulP"/>
    <property type="match status" value="1"/>
</dbReference>
<dbReference type="Gene3D" id="3.30.750.24">
    <property type="entry name" value="STAS domain"/>
    <property type="match status" value="1"/>
</dbReference>
<evidence type="ECO:0000256" key="6">
    <source>
        <dbReference type="SAM" id="Phobius"/>
    </source>
</evidence>
<dbReference type="KEGG" id="more:E1B28_010310"/>
<feature type="region of interest" description="Disordered" evidence="5">
    <location>
        <begin position="537"/>
        <end position="560"/>
    </location>
</feature>
<name>A0A9P7USK1_9AGAR</name>
<dbReference type="Proteomes" id="UP001049176">
    <property type="component" value="Chromosome 6"/>
</dbReference>
<dbReference type="GO" id="GO:0016020">
    <property type="term" value="C:membrane"/>
    <property type="evidence" value="ECO:0007669"/>
    <property type="project" value="UniProtKB-SubCell"/>
</dbReference>
<dbReference type="GO" id="GO:0055085">
    <property type="term" value="P:transmembrane transport"/>
    <property type="evidence" value="ECO:0007669"/>
    <property type="project" value="InterPro"/>
</dbReference>
<dbReference type="EMBL" id="CM032186">
    <property type="protein sequence ID" value="KAG7091261.1"/>
    <property type="molecule type" value="Genomic_DNA"/>
</dbReference>
<feature type="domain" description="STAS" evidence="7">
    <location>
        <begin position="514"/>
        <end position="634"/>
    </location>
</feature>
<feature type="transmembrane region" description="Helical" evidence="6">
    <location>
        <begin position="459"/>
        <end position="475"/>
    </location>
</feature>
<keyword evidence="9" id="KW-1185">Reference proteome</keyword>
<dbReference type="Pfam" id="PF00916">
    <property type="entry name" value="Sulfate_transp"/>
    <property type="match status" value="1"/>
</dbReference>
<evidence type="ECO:0000256" key="5">
    <source>
        <dbReference type="SAM" id="MobiDB-lite"/>
    </source>
</evidence>
<dbReference type="CDD" id="cd07042">
    <property type="entry name" value="STAS_SulP_like_sulfate_transporter"/>
    <property type="match status" value="1"/>
</dbReference>
<keyword evidence="3 6" id="KW-1133">Transmembrane helix</keyword>
<comment type="caution">
    <text evidence="8">The sequence shown here is derived from an EMBL/GenBank/DDBJ whole genome shotgun (WGS) entry which is preliminary data.</text>
</comment>
<evidence type="ECO:0000259" key="7">
    <source>
        <dbReference type="PROSITE" id="PS50801"/>
    </source>
</evidence>
<feature type="transmembrane region" description="Helical" evidence="6">
    <location>
        <begin position="384"/>
        <end position="402"/>
    </location>
</feature>
<feature type="region of interest" description="Disordered" evidence="5">
    <location>
        <begin position="1"/>
        <end position="25"/>
    </location>
</feature>
<dbReference type="InterPro" id="IPR011547">
    <property type="entry name" value="SLC26A/SulP_dom"/>
</dbReference>
<reference evidence="8" key="1">
    <citation type="journal article" date="2021" name="Genome Biol. Evol.">
        <title>The assembled and annotated genome of the fairy-ring fungus Marasmius oreades.</title>
        <authorList>
            <person name="Hiltunen M."/>
            <person name="Ament-Velasquez S.L."/>
            <person name="Johannesson H."/>
        </authorList>
    </citation>
    <scope>NUCLEOTIDE SEQUENCE</scope>
    <source>
        <strain evidence="8">03SP1</strain>
    </source>
</reference>
<dbReference type="Pfam" id="PF01740">
    <property type="entry name" value="STAS"/>
    <property type="match status" value="1"/>
</dbReference>
<feature type="compositionally biased region" description="Acidic residues" evidence="5">
    <location>
        <begin position="1"/>
        <end position="10"/>
    </location>
</feature>
<feature type="transmembrane region" description="Helical" evidence="6">
    <location>
        <begin position="166"/>
        <end position="185"/>
    </location>
</feature>
<protein>
    <recommendedName>
        <fullName evidence="7">STAS domain-containing protein</fullName>
    </recommendedName>
</protein>
<keyword evidence="4 6" id="KW-0472">Membrane</keyword>
<dbReference type="OrthoDB" id="427213at2759"/>
<evidence type="ECO:0000256" key="2">
    <source>
        <dbReference type="ARBA" id="ARBA00022692"/>
    </source>
</evidence>
<evidence type="ECO:0000313" key="9">
    <source>
        <dbReference type="Proteomes" id="UP001049176"/>
    </source>
</evidence>
<organism evidence="8 9">
    <name type="scientific">Marasmius oreades</name>
    <name type="common">fairy-ring Marasmius</name>
    <dbReference type="NCBI Taxonomy" id="181124"/>
    <lineage>
        <taxon>Eukaryota</taxon>
        <taxon>Fungi</taxon>
        <taxon>Dikarya</taxon>
        <taxon>Basidiomycota</taxon>
        <taxon>Agaricomycotina</taxon>
        <taxon>Agaricomycetes</taxon>
        <taxon>Agaricomycetidae</taxon>
        <taxon>Agaricales</taxon>
        <taxon>Marasmiineae</taxon>
        <taxon>Marasmiaceae</taxon>
        <taxon>Marasmius</taxon>
    </lineage>
</organism>
<feature type="transmembrane region" description="Helical" evidence="6">
    <location>
        <begin position="311"/>
        <end position="331"/>
    </location>
</feature>
<feature type="transmembrane region" description="Helical" evidence="6">
    <location>
        <begin position="48"/>
        <end position="68"/>
    </location>
</feature>
<dbReference type="GeneID" id="66079386"/>
<feature type="transmembrane region" description="Helical" evidence="6">
    <location>
        <begin position="343"/>
        <end position="363"/>
    </location>
</feature>